<comment type="caution">
    <text evidence="1">The sequence shown here is derived from an EMBL/GenBank/DDBJ whole genome shotgun (WGS) entry which is preliminary data.</text>
</comment>
<evidence type="ECO:0000313" key="2">
    <source>
        <dbReference type="Proteomes" id="UP001055811"/>
    </source>
</evidence>
<gene>
    <name evidence="1" type="ORF">L2E82_35984</name>
</gene>
<reference evidence="2" key="1">
    <citation type="journal article" date="2022" name="Mol. Ecol. Resour.">
        <title>The genomes of chicory, endive, great burdock and yacon provide insights into Asteraceae palaeo-polyploidization history and plant inulin production.</title>
        <authorList>
            <person name="Fan W."/>
            <person name="Wang S."/>
            <person name="Wang H."/>
            <person name="Wang A."/>
            <person name="Jiang F."/>
            <person name="Liu H."/>
            <person name="Zhao H."/>
            <person name="Xu D."/>
            <person name="Zhang Y."/>
        </authorList>
    </citation>
    <scope>NUCLEOTIDE SEQUENCE [LARGE SCALE GENOMIC DNA]</scope>
    <source>
        <strain evidence="2">cv. Punajuju</strain>
    </source>
</reference>
<proteinExistence type="predicted"/>
<dbReference type="EMBL" id="CM042014">
    <property type="protein sequence ID" value="KAI3724214.1"/>
    <property type="molecule type" value="Genomic_DNA"/>
</dbReference>
<protein>
    <submittedName>
        <fullName evidence="1">Uncharacterized protein</fullName>
    </submittedName>
</protein>
<name>A0ACB9BQF2_CICIN</name>
<accession>A0ACB9BQF2</accession>
<keyword evidence="2" id="KW-1185">Reference proteome</keyword>
<sequence>MQNNLNHFLGNNDIMNPPKMMILYLGFPIRILDSSFVNCQGTYHFFQWKKGMPFADDQGIYNMLSWSEQIDSGKQLTRNRKFLTIMSVVLKGIGVLRVWSFPILKGHSLTLRVHIYPHPRCKHSYVKYLKTEIAMADFFEALPEGFVAEALALTSPRDACRLSSVNSIFRSAAQWDTVWENFTPPEYLAETADGGKVGSKKEVYLRLCDHPVLIDEGNKSFWLDKRSGKKCYMLAARQLSIALSDSTDCWRWIPTTESRFTEAAELISVSFLEIVGKINTSIFSPNTTYTALLVFKTTPRAFGFEFQPVEVSIGSPGDSSQTRMVYLDPEAGRRRGLRSRRRIGMFSKGGFANNDSVPSPSKENGPKQRDDGWFEIEIGEYFNGGDATELELSVTEVNGGNWKTGLIIQGIEFRPKNCN</sequence>
<evidence type="ECO:0000313" key="1">
    <source>
        <dbReference type="EMBL" id="KAI3724214.1"/>
    </source>
</evidence>
<dbReference type="Proteomes" id="UP001055811">
    <property type="component" value="Linkage Group LG06"/>
</dbReference>
<reference evidence="1 2" key="2">
    <citation type="journal article" date="2022" name="Mol. Ecol. Resour.">
        <title>The genomes of chicory, endive, great burdock and yacon provide insights into Asteraceae paleo-polyploidization history and plant inulin production.</title>
        <authorList>
            <person name="Fan W."/>
            <person name="Wang S."/>
            <person name="Wang H."/>
            <person name="Wang A."/>
            <person name="Jiang F."/>
            <person name="Liu H."/>
            <person name="Zhao H."/>
            <person name="Xu D."/>
            <person name="Zhang Y."/>
        </authorList>
    </citation>
    <scope>NUCLEOTIDE SEQUENCE [LARGE SCALE GENOMIC DNA]</scope>
    <source>
        <strain evidence="2">cv. Punajuju</strain>
        <tissue evidence="1">Leaves</tissue>
    </source>
</reference>
<organism evidence="1 2">
    <name type="scientific">Cichorium intybus</name>
    <name type="common">Chicory</name>
    <dbReference type="NCBI Taxonomy" id="13427"/>
    <lineage>
        <taxon>Eukaryota</taxon>
        <taxon>Viridiplantae</taxon>
        <taxon>Streptophyta</taxon>
        <taxon>Embryophyta</taxon>
        <taxon>Tracheophyta</taxon>
        <taxon>Spermatophyta</taxon>
        <taxon>Magnoliopsida</taxon>
        <taxon>eudicotyledons</taxon>
        <taxon>Gunneridae</taxon>
        <taxon>Pentapetalae</taxon>
        <taxon>asterids</taxon>
        <taxon>campanulids</taxon>
        <taxon>Asterales</taxon>
        <taxon>Asteraceae</taxon>
        <taxon>Cichorioideae</taxon>
        <taxon>Cichorieae</taxon>
        <taxon>Cichoriinae</taxon>
        <taxon>Cichorium</taxon>
    </lineage>
</organism>